<gene>
    <name evidence="2" type="ORF">MNBD_NITROSPINAE03-65</name>
</gene>
<dbReference type="InterPro" id="IPR017896">
    <property type="entry name" value="4Fe4S_Fe-S-bd"/>
</dbReference>
<reference evidence="2" key="1">
    <citation type="submission" date="2018-06" db="EMBL/GenBank/DDBJ databases">
        <authorList>
            <person name="Zhirakovskaya E."/>
        </authorList>
    </citation>
    <scope>NUCLEOTIDE SEQUENCE</scope>
</reference>
<feature type="domain" description="4Fe-4S ferredoxin-type" evidence="1">
    <location>
        <begin position="329"/>
        <end position="358"/>
    </location>
</feature>
<evidence type="ECO:0000259" key="1">
    <source>
        <dbReference type="PROSITE" id="PS51379"/>
    </source>
</evidence>
<proteinExistence type="predicted"/>
<dbReference type="AlphaFoldDB" id="A0A3B1C2M0"/>
<dbReference type="SUPFAM" id="SSF54862">
    <property type="entry name" value="4Fe-4S ferredoxins"/>
    <property type="match status" value="1"/>
</dbReference>
<sequence>MGHIAGSKNDLAPLIDRLNKYPIGLVDNSKLREILSFLFDEKEAYVASRFPLEEVTLPELGRLTGVSQQELYPILESMADKGLVMDLPYAGTTYYLLMPGFIGFMEFTFMKNRSDLPMDKLARLMSEYLSDASPNGEANEFFGGKTQLTRSLVYDDAVPVTSEITSYDNAREIIKNSGFGAVAYCYCRHKKEHLGKKCKRGAPIDGMCISLGTGAKFLARRGFAKEKSAEELLAILERARSLNLTHITDNVREKPSFICNCCRCCCELMHGVHMGYYDGIAKTGFMALIDPALCDYCGDCMAVCNAKAIGPAKAIGASKDRSFDTLSDRIAQVRQSVCLGCGACVSVCNKKAIKMIPRKSRIVPPRKKIGLFMRIAWEKGKLAPFITSRAKRRLREFFSWKAWD</sequence>
<name>A0A3B1C2M0_9ZZZZ</name>
<dbReference type="EMBL" id="UOGB01000081">
    <property type="protein sequence ID" value="VAX17120.1"/>
    <property type="molecule type" value="Genomic_DNA"/>
</dbReference>
<organism evidence="2">
    <name type="scientific">hydrothermal vent metagenome</name>
    <dbReference type="NCBI Taxonomy" id="652676"/>
    <lineage>
        <taxon>unclassified sequences</taxon>
        <taxon>metagenomes</taxon>
        <taxon>ecological metagenomes</taxon>
    </lineage>
</organism>
<dbReference type="PROSITE" id="PS51379">
    <property type="entry name" value="4FE4S_FER_2"/>
    <property type="match status" value="2"/>
</dbReference>
<feature type="domain" description="4Fe-4S ferredoxin-type" evidence="1">
    <location>
        <begin position="285"/>
        <end position="314"/>
    </location>
</feature>
<dbReference type="Pfam" id="PF12838">
    <property type="entry name" value="Fer4_7"/>
    <property type="match status" value="1"/>
</dbReference>
<evidence type="ECO:0000313" key="2">
    <source>
        <dbReference type="EMBL" id="VAX17120.1"/>
    </source>
</evidence>
<dbReference type="Gene3D" id="3.30.70.20">
    <property type="match status" value="1"/>
</dbReference>
<accession>A0A3B1C2M0</accession>
<protein>
    <submittedName>
        <fullName evidence="2">Uncharacterized di-4Fe-4S ferredoxin domain-containing protein, DVU0498 type</fullName>
    </submittedName>
</protein>